<evidence type="ECO:0000256" key="1">
    <source>
        <dbReference type="PROSITE-ProRule" id="PRU00285"/>
    </source>
</evidence>
<name>A0ABU5MZI0_9BACT</name>
<evidence type="ECO:0000259" key="3">
    <source>
        <dbReference type="PROSITE" id="PS01031"/>
    </source>
</evidence>
<dbReference type="Pfam" id="PF00011">
    <property type="entry name" value="HSP20"/>
    <property type="match status" value="1"/>
</dbReference>
<evidence type="ECO:0000313" key="5">
    <source>
        <dbReference type="Proteomes" id="UP001290861"/>
    </source>
</evidence>
<dbReference type="Gene3D" id="2.60.40.790">
    <property type="match status" value="1"/>
</dbReference>
<keyword evidence="5" id="KW-1185">Reference proteome</keyword>
<dbReference type="InterPro" id="IPR031107">
    <property type="entry name" value="Small_HSP"/>
</dbReference>
<dbReference type="CDD" id="cd06464">
    <property type="entry name" value="ACD_sHsps-like"/>
    <property type="match status" value="1"/>
</dbReference>
<protein>
    <submittedName>
        <fullName evidence="4">Hsp20/alpha crystallin family protein</fullName>
    </submittedName>
</protein>
<comment type="similarity">
    <text evidence="1 2">Belongs to the small heat shock protein (HSP20) family.</text>
</comment>
<dbReference type="InterPro" id="IPR002068">
    <property type="entry name" value="A-crystallin/Hsp20_dom"/>
</dbReference>
<dbReference type="RefSeq" id="WP_322609369.1">
    <property type="nucleotide sequence ID" value="NZ_JARVCO010000012.1"/>
</dbReference>
<dbReference type="EMBL" id="JARVCO010000012">
    <property type="protein sequence ID" value="MDZ8119578.1"/>
    <property type="molecule type" value="Genomic_DNA"/>
</dbReference>
<comment type="caution">
    <text evidence="4">The sequence shown here is derived from an EMBL/GenBank/DDBJ whole genome shotgun (WGS) entry which is preliminary data.</text>
</comment>
<evidence type="ECO:0000313" key="4">
    <source>
        <dbReference type="EMBL" id="MDZ8119578.1"/>
    </source>
</evidence>
<proteinExistence type="inferred from homology"/>
<feature type="domain" description="SHSP" evidence="3">
    <location>
        <begin position="17"/>
        <end position="127"/>
    </location>
</feature>
<accession>A0ABU5MZI0</accession>
<evidence type="ECO:0000256" key="2">
    <source>
        <dbReference type="RuleBase" id="RU003616"/>
    </source>
</evidence>
<organism evidence="4 5">
    <name type="scientific">Pontiella agarivorans</name>
    <dbReference type="NCBI Taxonomy" id="3038953"/>
    <lineage>
        <taxon>Bacteria</taxon>
        <taxon>Pseudomonadati</taxon>
        <taxon>Kiritimatiellota</taxon>
        <taxon>Kiritimatiellia</taxon>
        <taxon>Kiritimatiellales</taxon>
        <taxon>Pontiellaceae</taxon>
        <taxon>Pontiella</taxon>
    </lineage>
</organism>
<reference evidence="4 5" key="1">
    <citation type="journal article" date="2024" name="Appl. Environ. Microbiol.">
        <title>Pontiella agarivorans sp. nov., a novel marine anaerobic bacterium capable of degrading macroalgal polysaccharides and fixing nitrogen.</title>
        <authorList>
            <person name="Liu N."/>
            <person name="Kivenson V."/>
            <person name="Peng X."/>
            <person name="Cui Z."/>
            <person name="Lankiewicz T.S."/>
            <person name="Gosselin K.M."/>
            <person name="English C.J."/>
            <person name="Blair E.M."/>
            <person name="O'Malley M.A."/>
            <person name="Valentine D.L."/>
        </authorList>
    </citation>
    <scope>NUCLEOTIDE SEQUENCE [LARGE SCALE GENOMIC DNA]</scope>
    <source>
        <strain evidence="4 5">NLcol2</strain>
    </source>
</reference>
<dbReference type="PANTHER" id="PTHR11527">
    <property type="entry name" value="HEAT-SHOCK PROTEIN 20 FAMILY MEMBER"/>
    <property type="match status" value="1"/>
</dbReference>
<gene>
    <name evidence="4" type="ORF">P9H32_13180</name>
</gene>
<dbReference type="Proteomes" id="UP001290861">
    <property type="component" value="Unassembled WGS sequence"/>
</dbReference>
<dbReference type="SUPFAM" id="SSF49764">
    <property type="entry name" value="HSP20-like chaperones"/>
    <property type="match status" value="1"/>
</dbReference>
<dbReference type="InterPro" id="IPR008978">
    <property type="entry name" value="HSP20-like_chaperone"/>
</dbReference>
<dbReference type="PROSITE" id="PS01031">
    <property type="entry name" value="SHSP"/>
    <property type="match status" value="1"/>
</dbReference>
<sequence>MKDSKEKTIQKKDRVARQEREYLPASDIYETDDAVIIRFDVPGVTQEEVDIRLDSTELTVSAPQHPVNLEGMDLIIGEYDTGTFRRKFTVPQLIDRDQIKAHLRNGVLNLELPKVEKAKPRKIEITT</sequence>